<evidence type="ECO:0000256" key="2">
    <source>
        <dbReference type="SAM" id="SignalP"/>
    </source>
</evidence>
<organism evidence="4 5">
    <name type="scientific">Rodentibacter myodis</name>
    <dbReference type="NCBI Taxonomy" id="1907939"/>
    <lineage>
        <taxon>Bacteria</taxon>
        <taxon>Pseudomonadati</taxon>
        <taxon>Pseudomonadota</taxon>
        <taxon>Gammaproteobacteria</taxon>
        <taxon>Pasteurellales</taxon>
        <taxon>Pasteurellaceae</taxon>
        <taxon>Rodentibacter</taxon>
    </lineage>
</organism>
<keyword evidence="5" id="KW-1185">Reference proteome</keyword>
<proteinExistence type="predicted"/>
<evidence type="ECO:0000256" key="1">
    <source>
        <dbReference type="ARBA" id="ARBA00022801"/>
    </source>
</evidence>
<keyword evidence="1" id="KW-0378">Hydrolase</keyword>
<sequence length="290" mass="32032">MNLKTLMTAVTLAVATATSFAADLAPKTTDSYQHIRNATGRINYAGKTFLIDPMLAEKGRYPGFEGTFNSHLRNPMVELPVKTEETFKDVDAIIVTHTHLDHWDEVAQKVLPKSMKIFVQHDRDGELLKSQGFTNVETLLGGHSTQFGDVTLSKTGGSHGTQAMFESPQLATMLDEAMGVVFQAKGHKTVYLVGDTIWTTDVNKAINLYKPEVMIMNTGDARVLGFDGGIIMGTQDVAHARKLVPNAELIAVHMDAVNHMSVYRKDLRKFVEAEKIQNVEIPEDGEVVKF</sequence>
<comment type="caution">
    <text evidence="4">The sequence shown here is derived from an EMBL/GenBank/DDBJ whole genome shotgun (WGS) entry which is preliminary data.</text>
</comment>
<reference evidence="4 5" key="1">
    <citation type="submission" date="2016-10" db="EMBL/GenBank/DDBJ databases">
        <title>Rodentibacter gen. nov. and new species.</title>
        <authorList>
            <person name="Christensen H."/>
        </authorList>
    </citation>
    <scope>NUCLEOTIDE SEQUENCE [LARGE SCALE GENOMIC DNA]</scope>
    <source>
        <strain evidence="4 5">Ac151</strain>
    </source>
</reference>
<dbReference type="PANTHER" id="PTHR43546">
    <property type="entry name" value="UPF0173 METAL-DEPENDENT HYDROLASE MJ1163-RELATED"/>
    <property type="match status" value="1"/>
</dbReference>
<feature type="signal peptide" evidence="2">
    <location>
        <begin position="1"/>
        <end position="21"/>
    </location>
</feature>
<dbReference type="InterPro" id="IPR050114">
    <property type="entry name" value="UPF0173_UPF0282_UlaG_hydrolase"/>
</dbReference>
<evidence type="ECO:0000313" key="5">
    <source>
        <dbReference type="Proteomes" id="UP000188602"/>
    </source>
</evidence>
<dbReference type="EMBL" id="MLHQ01000036">
    <property type="protein sequence ID" value="OOF55627.1"/>
    <property type="molecule type" value="Genomic_DNA"/>
</dbReference>
<dbReference type="Pfam" id="PF12706">
    <property type="entry name" value="Lactamase_B_2"/>
    <property type="match status" value="1"/>
</dbReference>
<feature type="chain" id="PRO_5012911808" description="Metallo-beta-lactamase domain-containing protein" evidence="2">
    <location>
        <begin position="22"/>
        <end position="290"/>
    </location>
</feature>
<dbReference type="Gene3D" id="3.60.15.10">
    <property type="entry name" value="Ribonuclease Z/Hydroxyacylglutathione hydrolase-like"/>
    <property type="match status" value="1"/>
</dbReference>
<evidence type="ECO:0000259" key="3">
    <source>
        <dbReference type="Pfam" id="PF12706"/>
    </source>
</evidence>
<dbReference type="InterPro" id="IPR001279">
    <property type="entry name" value="Metallo-B-lactamas"/>
</dbReference>
<dbReference type="STRING" id="1907939.BKL49_11335"/>
<dbReference type="Proteomes" id="UP000188602">
    <property type="component" value="Unassembled WGS sequence"/>
</dbReference>
<dbReference type="SUPFAM" id="SSF56281">
    <property type="entry name" value="Metallo-hydrolase/oxidoreductase"/>
    <property type="match status" value="1"/>
</dbReference>
<dbReference type="RefSeq" id="WP_077425579.1">
    <property type="nucleotide sequence ID" value="NZ_MLHQ01000036.1"/>
</dbReference>
<dbReference type="AlphaFoldDB" id="A0A1V3JGS3"/>
<gene>
    <name evidence="4" type="ORF">BKL49_11335</name>
</gene>
<dbReference type="GO" id="GO:0016787">
    <property type="term" value="F:hydrolase activity"/>
    <property type="evidence" value="ECO:0007669"/>
    <property type="project" value="UniProtKB-KW"/>
</dbReference>
<protein>
    <recommendedName>
        <fullName evidence="3">Metallo-beta-lactamase domain-containing protein</fullName>
    </recommendedName>
</protein>
<evidence type="ECO:0000313" key="4">
    <source>
        <dbReference type="EMBL" id="OOF55627.1"/>
    </source>
</evidence>
<dbReference type="PANTHER" id="PTHR43546:SF9">
    <property type="entry name" value="L-ASCORBATE-6-PHOSPHATE LACTONASE ULAG-RELATED"/>
    <property type="match status" value="1"/>
</dbReference>
<name>A0A1V3JGS3_9PAST</name>
<accession>A0A1V3JGS3</accession>
<dbReference type="OrthoDB" id="9805728at2"/>
<keyword evidence="2" id="KW-0732">Signal</keyword>
<feature type="domain" description="Metallo-beta-lactamase" evidence="3">
    <location>
        <begin position="49"/>
        <end position="254"/>
    </location>
</feature>
<dbReference type="InterPro" id="IPR036866">
    <property type="entry name" value="RibonucZ/Hydroxyglut_hydro"/>
</dbReference>